<proteinExistence type="predicted"/>
<keyword evidence="1" id="KW-1133">Transmembrane helix</keyword>
<feature type="transmembrane region" description="Helical" evidence="1">
    <location>
        <begin position="152"/>
        <end position="173"/>
    </location>
</feature>
<feature type="transmembrane region" description="Helical" evidence="1">
    <location>
        <begin position="58"/>
        <end position="79"/>
    </location>
</feature>
<evidence type="ECO:0000313" key="2">
    <source>
        <dbReference type="EMBL" id="KAF2420728.1"/>
    </source>
</evidence>
<dbReference type="AlphaFoldDB" id="A0A9P4NGX9"/>
<sequence>MPICQTALEAVSFVLSVVCLAMGITYGIQISKAPVVYDPDIDILHKGPHDLRSAAWAIFYYGFFPFITCCISAAGTVLYSTGHGSSLYSLIVAVTFSVAWWLADGFSVQCDWVKSLEVGTEDLCPQSYMLYKNASPGEVVGTSLGVLVIKSLSGLIIGIVYLVYLSYAAIAVAKHNNLRRSRSDDIGLTGKAGVGSEFGGE</sequence>
<feature type="transmembrane region" description="Helical" evidence="1">
    <location>
        <begin position="86"/>
        <end position="103"/>
    </location>
</feature>
<name>A0A9P4NGX9_9PEZI</name>
<comment type="caution">
    <text evidence="2">The sequence shown here is derived from an EMBL/GenBank/DDBJ whole genome shotgun (WGS) entry which is preliminary data.</text>
</comment>
<reference evidence="2" key="1">
    <citation type="journal article" date="2020" name="Stud. Mycol.">
        <title>101 Dothideomycetes genomes: a test case for predicting lifestyles and emergence of pathogens.</title>
        <authorList>
            <person name="Haridas S."/>
            <person name="Albert R."/>
            <person name="Binder M."/>
            <person name="Bloem J."/>
            <person name="Labutti K."/>
            <person name="Salamov A."/>
            <person name="Andreopoulos B."/>
            <person name="Baker S."/>
            <person name="Barry K."/>
            <person name="Bills G."/>
            <person name="Bluhm B."/>
            <person name="Cannon C."/>
            <person name="Castanera R."/>
            <person name="Culley D."/>
            <person name="Daum C."/>
            <person name="Ezra D."/>
            <person name="Gonzalez J."/>
            <person name="Henrissat B."/>
            <person name="Kuo A."/>
            <person name="Liang C."/>
            <person name="Lipzen A."/>
            <person name="Lutzoni F."/>
            <person name="Magnuson J."/>
            <person name="Mondo S."/>
            <person name="Nolan M."/>
            <person name="Ohm R."/>
            <person name="Pangilinan J."/>
            <person name="Park H.-J."/>
            <person name="Ramirez L."/>
            <person name="Alfaro M."/>
            <person name="Sun H."/>
            <person name="Tritt A."/>
            <person name="Yoshinaga Y."/>
            <person name="Zwiers L.-H."/>
            <person name="Turgeon B."/>
            <person name="Goodwin S."/>
            <person name="Spatafora J."/>
            <person name="Crous P."/>
            <person name="Grigoriev I."/>
        </authorList>
    </citation>
    <scope>NUCLEOTIDE SEQUENCE</scope>
    <source>
        <strain evidence="2">CBS 130266</strain>
    </source>
</reference>
<organism evidence="2 3">
    <name type="scientific">Tothia fuscella</name>
    <dbReference type="NCBI Taxonomy" id="1048955"/>
    <lineage>
        <taxon>Eukaryota</taxon>
        <taxon>Fungi</taxon>
        <taxon>Dikarya</taxon>
        <taxon>Ascomycota</taxon>
        <taxon>Pezizomycotina</taxon>
        <taxon>Dothideomycetes</taxon>
        <taxon>Pleosporomycetidae</taxon>
        <taxon>Venturiales</taxon>
        <taxon>Cylindrosympodiaceae</taxon>
        <taxon>Tothia</taxon>
    </lineage>
</organism>
<keyword evidence="3" id="KW-1185">Reference proteome</keyword>
<protein>
    <submittedName>
        <fullName evidence="2">Uncharacterized protein</fullName>
    </submittedName>
</protein>
<gene>
    <name evidence="2" type="ORF">EJ08DRAFT_665530</name>
</gene>
<keyword evidence="1" id="KW-0812">Transmembrane</keyword>
<dbReference type="EMBL" id="MU007107">
    <property type="protein sequence ID" value="KAF2420728.1"/>
    <property type="molecule type" value="Genomic_DNA"/>
</dbReference>
<evidence type="ECO:0000313" key="3">
    <source>
        <dbReference type="Proteomes" id="UP000800235"/>
    </source>
</evidence>
<dbReference type="OrthoDB" id="3914049at2759"/>
<evidence type="ECO:0000256" key="1">
    <source>
        <dbReference type="SAM" id="Phobius"/>
    </source>
</evidence>
<keyword evidence="1" id="KW-0472">Membrane</keyword>
<dbReference type="Proteomes" id="UP000800235">
    <property type="component" value="Unassembled WGS sequence"/>
</dbReference>
<accession>A0A9P4NGX9</accession>
<feature type="transmembrane region" description="Helical" evidence="1">
    <location>
        <begin position="7"/>
        <end position="28"/>
    </location>
</feature>